<dbReference type="RefSeq" id="WP_370719888.1">
    <property type="nucleotide sequence ID" value="NZ_JBGGTQ010000007.1"/>
</dbReference>
<gene>
    <name evidence="2" type="ORF">AB2L28_15525</name>
</gene>
<accession>A0ABV4I4N6</accession>
<evidence type="ECO:0000259" key="1">
    <source>
        <dbReference type="Pfam" id="PF00561"/>
    </source>
</evidence>
<comment type="caution">
    <text evidence="2">The sequence shown here is derived from an EMBL/GenBank/DDBJ whole genome shotgun (WGS) entry which is preliminary data.</text>
</comment>
<reference evidence="2 3" key="1">
    <citation type="submission" date="2024-07" db="EMBL/GenBank/DDBJ databases">
        <authorList>
            <person name="Thanompreechachai J."/>
            <person name="Duangmal K."/>
        </authorList>
    </citation>
    <scope>NUCLEOTIDE SEQUENCE [LARGE SCALE GENOMIC DNA]</scope>
    <source>
        <strain evidence="2 3">TBRC 1896</strain>
    </source>
</reference>
<dbReference type="SUPFAM" id="SSF53474">
    <property type="entry name" value="alpha/beta-Hydrolases"/>
    <property type="match status" value="1"/>
</dbReference>
<protein>
    <submittedName>
        <fullName evidence="2">Alpha/beta fold hydrolase</fullName>
    </submittedName>
</protein>
<dbReference type="InterPro" id="IPR000073">
    <property type="entry name" value="AB_hydrolase_1"/>
</dbReference>
<proteinExistence type="predicted"/>
<dbReference type="InterPro" id="IPR050266">
    <property type="entry name" value="AB_hydrolase_sf"/>
</dbReference>
<keyword evidence="3" id="KW-1185">Reference proteome</keyword>
<dbReference type="EMBL" id="JBGGTQ010000007">
    <property type="protein sequence ID" value="MEZ0493649.1"/>
    <property type="molecule type" value="Genomic_DNA"/>
</dbReference>
<sequence length="295" mass="31927">MSSDFFADFQLEYVQVGAVRLRVRHGGSGPAVLLLHGHPRTHTTWWQVAPLLARDFTVVCPDLRGYGASTTEPTRDDHAQASKRAVAGDVLALMRALGHERFAVVGHDRGAYVAHRLAMDHPQAVSHLTILDSVAIGDALERADAGFAQLWWHWFFLGQTVKPAEPLINADPLGWYRPDAAAMGQGNHDDLVAAISDPAVVHAMCEDYRAGLGVDRAADDADRAAGRRLRCPLLVLWASGDDMGTLYGDPVRVWQPWVEPGPGRLSGHVIDSGHHLSEDAPDALATALRNALTAG</sequence>
<evidence type="ECO:0000313" key="3">
    <source>
        <dbReference type="Proteomes" id="UP001566476"/>
    </source>
</evidence>
<dbReference type="GO" id="GO:0016787">
    <property type="term" value="F:hydrolase activity"/>
    <property type="evidence" value="ECO:0007669"/>
    <property type="project" value="UniProtKB-KW"/>
</dbReference>
<dbReference type="PANTHER" id="PTHR43798:SF33">
    <property type="entry name" value="HYDROLASE, PUTATIVE (AFU_ORTHOLOGUE AFUA_2G14860)-RELATED"/>
    <property type="match status" value="1"/>
</dbReference>
<evidence type="ECO:0000313" key="2">
    <source>
        <dbReference type="EMBL" id="MEZ0493649.1"/>
    </source>
</evidence>
<organism evidence="2 3">
    <name type="scientific">Kineococcus mangrovi</name>
    <dbReference type="NCBI Taxonomy" id="1660183"/>
    <lineage>
        <taxon>Bacteria</taxon>
        <taxon>Bacillati</taxon>
        <taxon>Actinomycetota</taxon>
        <taxon>Actinomycetes</taxon>
        <taxon>Kineosporiales</taxon>
        <taxon>Kineosporiaceae</taxon>
        <taxon>Kineococcus</taxon>
    </lineage>
</organism>
<dbReference type="Proteomes" id="UP001566476">
    <property type="component" value="Unassembled WGS sequence"/>
</dbReference>
<dbReference type="InterPro" id="IPR029058">
    <property type="entry name" value="AB_hydrolase_fold"/>
</dbReference>
<name>A0ABV4I4N6_9ACTN</name>
<feature type="domain" description="AB hydrolase-1" evidence="1">
    <location>
        <begin position="30"/>
        <end position="243"/>
    </location>
</feature>
<dbReference type="Gene3D" id="3.40.50.1820">
    <property type="entry name" value="alpha/beta hydrolase"/>
    <property type="match status" value="1"/>
</dbReference>
<dbReference type="Pfam" id="PF00561">
    <property type="entry name" value="Abhydrolase_1"/>
    <property type="match status" value="1"/>
</dbReference>
<dbReference type="PANTHER" id="PTHR43798">
    <property type="entry name" value="MONOACYLGLYCEROL LIPASE"/>
    <property type="match status" value="1"/>
</dbReference>
<dbReference type="PRINTS" id="PR00111">
    <property type="entry name" value="ABHYDROLASE"/>
</dbReference>
<keyword evidence="2" id="KW-0378">Hydrolase</keyword>